<dbReference type="InterPro" id="IPR020846">
    <property type="entry name" value="MFS_dom"/>
</dbReference>
<comment type="caution">
    <text evidence="9">The sequence shown here is derived from an EMBL/GenBank/DDBJ whole genome shotgun (WGS) entry which is preliminary data.</text>
</comment>
<feature type="transmembrane region" description="Helical" evidence="7">
    <location>
        <begin position="97"/>
        <end position="120"/>
    </location>
</feature>
<evidence type="ECO:0000313" key="9">
    <source>
        <dbReference type="EMBL" id="KAI9257130.1"/>
    </source>
</evidence>
<feature type="transmembrane region" description="Helical" evidence="7">
    <location>
        <begin position="330"/>
        <end position="348"/>
    </location>
</feature>
<feature type="transmembrane region" description="Helical" evidence="7">
    <location>
        <begin position="187"/>
        <end position="209"/>
    </location>
</feature>
<dbReference type="PANTHER" id="PTHR43791">
    <property type="entry name" value="PERMEASE-RELATED"/>
    <property type="match status" value="1"/>
</dbReference>
<feature type="transmembrane region" description="Helical" evidence="7">
    <location>
        <begin position="360"/>
        <end position="378"/>
    </location>
</feature>
<keyword evidence="10" id="KW-1185">Reference proteome</keyword>
<evidence type="ECO:0000259" key="8">
    <source>
        <dbReference type="PROSITE" id="PS50850"/>
    </source>
</evidence>
<evidence type="ECO:0000256" key="3">
    <source>
        <dbReference type="ARBA" id="ARBA00022692"/>
    </source>
</evidence>
<keyword evidence="5 7" id="KW-0472">Membrane</keyword>
<organism evidence="9 10">
    <name type="scientific">Phascolomyces articulosus</name>
    <dbReference type="NCBI Taxonomy" id="60185"/>
    <lineage>
        <taxon>Eukaryota</taxon>
        <taxon>Fungi</taxon>
        <taxon>Fungi incertae sedis</taxon>
        <taxon>Mucoromycota</taxon>
        <taxon>Mucoromycotina</taxon>
        <taxon>Mucoromycetes</taxon>
        <taxon>Mucorales</taxon>
        <taxon>Lichtheimiaceae</taxon>
        <taxon>Phascolomyces</taxon>
    </lineage>
</organism>
<evidence type="ECO:0000256" key="5">
    <source>
        <dbReference type="ARBA" id="ARBA00023136"/>
    </source>
</evidence>
<keyword evidence="3 7" id="KW-0812">Transmembrane</keyword>
<protein>
    <submittedName>
        <fullName evidence="9">Major facilitator superfamily domain-containing protein</fullName>
    </submittedName>
</protein>
<keyword evidence="4 7" id="KW-1133">Transmembrane helix</keyword>
<feature type="transmembrane region" description="Helical" evidence="7">
    <location>
        <begin position="127"/>
        <end position="147"/>
    </location>
</feature>
<reference evidence="9" key="1">
    <citation type="journal article" date="2022" name="IScience">
        <title>Evolution of zygomycete secretomes and the origins of terrestrial fungal ecologies.</title>
        <authorList>
            <person name="Chang Y."/>
            <person name="Wang Y."/>
            <person name="Mondo S."/>
            <person name="Ahrendt S."/>
            <person name="Andreopoulos W."/>
            <person name="Barry K."/>
            <person name="Beard J."/>
            <person name="Benny G.L."/>
            <person name="Blankenship S."/>
            <person name="Bonito G."/>
            <person name="Cuomo C."/>
            <person name="Desiro A."/>
            <person name="Gervers K.A."/>
            <person name="Hundley H."/>
            <person name="Kuo A."/>
            <person name="LaButti K."/>
            <person name="Lang B.F."/>
            <person name="Lipzen A."/>
            <person name="O'Donnell K."/>
            <person name="Pangilinan J."/>
            <person name="Reynolds N."/>
            <person name="Sandor L."/>
            <person name="Smith M.E."/>
            <person name="Tsang A."/>
            <person name="Grigoriev I.V."/>
            <person name="Stajich J.E."/>
            <person name="Spatafora J.W."/>
        </authorList>
    </citation>
    <scope>NUCLEOTIDE SEQUENCE</scope>
    <source>
        <strain evidence="9">RSA 2281</strain>
    </source>
</reference>
<dbReference type="InterPro" id="IPR011701">
    <property type="entry name" value="MFS"/>
</dbReference>
<feature type="transmembrane region" description="Helical" evidence="7">
    <location>
        <begin position="153"/>
        <end position="175"/>
    </location>
</feature>
<feature type="transmembrane region" description="Helical" evidence="7">
    <location>
        <begin position="293"/>
        <end position="318"/>
    </location>
</feature>
<feature type="transmembrane region" description="Helical" evidence="7">
    <location>
        <begin position="384"/>
        <end position="408"/>
    </location>
</feature>
<comment type="subcellular location">
    <subcellularLocation>
        <location evidence="1">Membrane</location>
        <topology evidence="1">Multi-pass membrane protein</topology>
    </subcellularLocation>
</comment>
<feature type="region of interest" description="Disordered" evidence="6">
    <location>
        <begin position="485"/>
        <end position="512"/>
    </location>
</feature>
<name>A0AAD5K5Z8_9FUNG</name>
<feature type="transmembrane region" description="Helical" evidence="7">
    <location>
        <begin position="221"/>
        <end position="244"/>
    </location>
</feature>
<dbReference type="Pfam" id="PF07690">
    <property type="entry name" value="MFS_1"/>
    <property type="match status" value="1"/>
</dbReference>
<accession>A0AAD5K5Z8</accession>
<sequence length="512" mass="56400">MDNNTSSHSFVGIQPSSTSEMAEFTVKAYPIKSTGKSVENIATYIDPVIEKSLVRKLDLRIVTWSTIALFVDNLNRYNLQNAFIMGMDKDLDLNSNLYNWAVTIFFIAGTVLQIPGTVLIGRFSPRLILPSLFVLFGAMVCVTATVHNYQGLWAIRLVAGSVEAAAYPGLLFFMGCWYTTPELGKRITIFSAIGQALSGAFGGLISGAISDTLDGAHGLAAWKWLFIIEGLLCVGVGLIGYPILGDFPHNTKWLTEEERGVAMLRVKYQGLGTVFSASFNWKKVTKNVMLNPYTWLLTINCGCIFFGLNLVFNFSIILRDMGYTTSFSNYMLTPVNIFMAVVSIAFSWTSDRTGDRAFHLAALQFFTGIWFLIPALVGHGNNPAALIFVATYGTTVNTTSATLCPTWINEIYKADHDARAIAVAFTNAVGYIITNFINVKTWDVSDSPTFWLGKITAMAFSFGSVVLTMTVWFLLRINAMVPKATGGEEQQENHSKVIITANPTEGYKEPIE</sequence>
<evidence type="ECO:0000256" key="6">
    <source>
        <dbReference type="SAM" id="MobiDB-lite"/>
    </source>
</evidence>
<dbReference type="GO" id="GO:0016020">
    <property type="term" value="C:membrane"/>
    <property type="evidence" value="ECO:0007669"/>
    <property type="project" value="UniProtKB-SubCell"/>
</dbReference>
<evidence type="ECO:0000256" key="4">
    <source>
        <dbReference type="ARBA" id="ARBA00022989"/>
    </source>
</evidence>
<dbReference type="SUPFAM" id="SSF103473">
    <property type="entry name" value="MFS general substrate transporter"/>
    <property type="match status" value="1"/>
</dbReference>
<feature type="transmembrane region" description="Helical" evidence="7">
    <location>
        <begin position="451"/>
        <end position="475"/>
    </location>
</feature>
<dbReference type="Proteomes" id="UP001209540">
    <property type="component" value="Unassembled WGS sequence"/>
</dbReference>
<evidence type="ECO:0000256" key="2">
    <source>
        <dbReference type="ARBA" id="ARBA00022448"/>
    </source>
</evidence>
<feature type="transmembrane region" description="Helical" evidence="7">
    <location>
        <begin position="420"/>
        <end position="439"/>
    </location>
</feature>
<proteinExistence type="predicted"/>
<feature type="domain" description="Major facilitator superfamily (MFS) profile" evidence="8">
    <location>
        <begin position="61"/>
        <end position="479"/>
    </location>
</feature>
<dbReference type="Gene3D" id="1.20.1250.20">
    <property type="entry name" value="MFS general substrate transporter like domains"/>
    <property type="match status" value="2"/>
</dbReference>
<dbReference type="AlphaFoldDB" id="A0AAD5K5Z8"/>
<evidence type="ECO:0000256" key="7">
    <source>
        <dbReference type="SAM" id="Phobius"/>
    </source>
</evidence>
<evidence type="ECO:0000313" key="10">
    <source>
        <dbReference type="Proteomes" id="UP001209540"/>
    </source>
</evidence>
<evidence type="ECO:0000256" key="1">
    <source>
        <dbReference type="ARBA" id="ARBA00004141"/>
    </source>
</evidence>
<keyword evidence="2" id="KW-0813">Transport</keyword>
<gene>
    <name evidence="9" type="ORF">BDA99DRAFT_484450</name>
</gene>
<dbReference type="GO" id="GO:0022857">
    <property type="term" value="F:transmembrane transporter activity"/>
    <property type="evidence" value="ECO:0007669"/>
    <property type="project" value="InterPro"/>
</dbReference>
<dbReference type="PROSITE" id="PS50850">
    <property type="entry name" value="MFS"/>
    <property type="match status" value="1"/>
</dbReference>
<dbReference type="PANTHER" id="PTHR43791:SF36">
    <property type="entry name" value="TRANSPORTER, PUTATIVE (AFU_ORTHOLOGUE AFUA_6G08340)-RELATED"/>
    <property type="match status" value="1"/>
</dbReference>
<dbReference type="EMBL" id="JAIXMP010000020">
    <property type="protein sequence ID" value="KAI9257130.1"/>
    <property type="molecule type" value="Genomic_DNA"/>
</dbReference>
<dbReference type="InterPro" id="IPR036259">
    <property type="entry name" value="MFS_trans_sf"/>
</dbReference>
<reference evidence="9" key="2">
    <citation type="submission" date="2023-02" db="EMBL/GenBank/DDBJ databases">
        <authorList>
            <consortium name="DOE Joint Genome Institute"/>
            <person name="Mondo S.J."/>
            <person name="Chang Y."/>
            <person name="Wang Y."/>
            <person name="Ahrendt S."/>
            <person name="Andreopoulos W."/>
            <person name="Barry K."/>
            <person name="Beard J."/>
            <person name="Benny G.L."/>
            <person name="Blankenship S."/>
            <person name="Bonito G."/>
            <person name="Cuomo C."/>
            <person name="Desiro A."/>
            <person name="Gervers K.A."/>
            <person name="Hundley H."/>
            <person name="Kuo A."/>
            <person name="LaButti K."/>
            <person name="Lang B.F."/>
            <person name="Lipzen A."/>
            <person name="O'Donnell K."/>
            <person name="Pangilinan J."/>
            <person name="Reynolds N."/>
            <person name="Sandor L."/>
            <person name="Smith M.W."/>
            <person name="Tsang A."/>
            <person name="Grigoriev I.V."/>
            <person name="Stajich J.E."/>
            <person name="Spatafora J.W."/>
        </authorList>
    </citation>
    <scope>NUCLEOTIDE SEQUENCE</scope>
    <source>
        <strain evidence="9">RSA 2281</strain>
    </source>
</reference>